<dbReference type="Gene3D" id="1.20.1560.10">
    <property type="entry name" value="ABC transporter type 1, transmembrane domain"/>
    <property type="match status" value="1"/>
</dbReference>
<keyword evidence="6 7" id="KW-0472">Membrane</keyword>
<evidence type="ECO:0000256" key="4">
    <source>
        <dbReference type="ARBA" id="ARBA00022840"/>
    </source>
</evidence>
<keyword evidence="5 7" id="KW-1133">Transmembrane helix</keyword>
<evidence type="ECO:0000256" key="7">
    <source>
        <dbReference type="SAM" id="Phobius"/>
    </source>
</evidence>
<dbReference type="EMBL" id="JAGGMS010000001">
    <property type="protein sequence ID" value="MBP2180150.1"/>
    <property type="molecule type" value="Genomic_DNA"/>
</dbReference>
<evidence type="ECO:0000256" key="6">
    <source>
        <dbReference type="ARBA" id="ARBA00023136"/>
    </source>
</evidence>
<feature type="transmembrane region" description="Helical" evidence="7">
    <location>
        <begin position="239"/>
        <end position="262"/>
    </location>
</feature>
<dbReference type="PROSITE" id="PS50929">
    <property type="entry name" value="ABC_TM1F"/>
    <property type="match status" value="1"/>
</dbReference>
<evidence type="ECO:0000256" key="2">
    <source>
        <dbReference type="ARBA" id="ARBA00022692"/>
    </source>
</evidence>
<dbReference type="InterPro" id="IPR011527">
    <property type="entry name" value="ABC1_TM_dom"/>
</dbReference>
<dbReference type="Proteomes" id="UP000741013">
    <property type="component" value="Unassembled WGS sequence"/>
</dbReference>
<dbReference type="PROSITE" id="PS00211">
    <property type="entry name" value="ABC_TRANSPORTER_1"/>
    <property type="match status" value="1"/>
</dbReference>
<dbReference type="PROSITE" id="PS50893">
    <property type="entry name" value="ABC_TRANSPORTER_2"/>
    <property type="match status" value="1"/>
</dbReference>
<dbReference type="InterPro" id="IPR017871">
    <property type="entry name" value="ABC_transporter-like_CS"/>
</dbReference>
<dbReference type="Pfam" id="PF00664">
    <property type="entry name" value="ABC_membrane"/>
    <property type="match status" value="1"/>
</dbReference>
<comment type="subcellular location">
    <subcellularLocation>
        <location evidence="1">Cell membrane</location>
        <topology evidence="1">Multi-pass membrane protein</topology>
    </subcellularLocation>
</comment>
<keyword evidence="11" id="KW-1185">Reference proteome</keyword>
<evidence type="ECO:0000259" key="8">
    <source>
        <dbReference type="PROSITE" id="PS50893"/>
    </source>
</evidence>
<dbReference type="InterPro" id="IPR036640">
    <property type="entry name" value="ABC1_TM_sf"/>
</dbReference>
<evidence type="ECO:0000259" key="9">
    <source>
        <dbReference type="PROSITE" id="PS50929"/>
    </source>
</evidence>
<feature type="domain" description="ABC transporter" evidence="8">
    <location>
        <begin position="302"/>
        <end position="553"/>
    </location>
</feature>
<dbReference type="SUPFAM" id="SSF90123">
    <property type="entry name" value="ABC transporter transmembrane region"/>
    <property type="match status" value="1"/>
</dbReference>
<feature type="transmembrane region" description="Helical" evidence="7">
    <location>
        <begin position="152"/>
        <end position="169"/>
    </location>
</feature>
<feature type="transmembrane region" description="Helical" evidence="7">
    <location>
        <begin position="58"/>
        <end position="83"/>
    </location>
</feature>
<dbReference type="SUPFAM" id="SSF52540">
    <property type="entry name" value="P-loop containing nucleoside triphosphate hydrolases"/>
    <property type="match status" value="1"/>
</dbReference>
<dbReference type="InterPro" id="IPR039421">
    <property type="entry name" value="Type_1_exporter"/>
</dbReference>
<feature type="domain" description="ABC transmembrane type-1" evidence="9">
    <location>
        <begin position="21"/>
        <end position="297"/>
    </location>
</feature>
<dbReference type="CDD" id="cd07346">
    <property type="entry name" value="ABC_6TM_exporters"/>
    <property type="match status" value="1"/>
</dbReference>
<organism evidence="10 11">
    <name type="scientific">Amycolatopsis magusensis</name>
    <dbReference type="NCBI Taxonomy" id="882444"/>
    <lineage>
        <taxon>Bacteria</taxon>
        <taxon>Bacillati</taxon>
        <taxon>Actinomycetota</taxon>
        <taxon>Actinomycetes</taxon>
        <taxon>Pseudonocardiales</taxon>
        <taxon>Pseudonocardiaceae</taxon>
        <taxon>Amycolatopsis</taxon>
    </lineage>
</organism>
<proteinExistence type="predicted"/>
<dbReference type="GO" id="GO:0005524">
    <property type="term" value="F:ATP binding"/>
    <property type="evidence" value="ECO:0007669"/>
    <property type="project" value="UniProtKB-KW"/>
</dbReference>
<keyword evidence="4 10" id="KW-0067">ATP-binding</keyword>
<sequence length="555" mass="57942">MVGAGDRLLAAVARQDRTRLALILLTALAATTAGLLLPGALAAAVDAAISGQRSWPQVLTLLALGAIDITADVLGGLLTVAVTSTASAALRRRLTRQLLGLGTRSRFAEGDAISRLTGDCVSAGSVASILVQLGSAACLSVGAIVLLAFLDWRLAVVFFGSVPIALWLARSHLKHTADDVLTYQQVSGEISARLLDAVRGLRTIAASGTADRETHRVLRPLPELGKAGSGMWQTQARMIWRAALLLPAVEVAVLIAAGFGVLNGRLSVGDVLAALGYVALGMGLVGQIPLLTTLARARSCAQRISEVLDSPLPPRGRVGAQPGPGAVELRHVTVPGALTDVDLTIPGGTFLAVVGKSGSGKSALVSVLGGLIRPEEGRVLLDGVSTGRLRPEVLRYYVAYAFERPALLGDSVAEAVSYGTRAGEAAVRNACQAAQVHDLVVRLPDGYHTPLSETPLSGGEAQRLGLARAIVRNPRVLVLDDATASLDTVTEVRVDEAIENALPGRTRVVVTHRAGTAARADLVAWLENGRLRGLGPHDALWREPGYRAVFTEDDE</sequence>
<evidence type="ECO:0000256" key="5">
    <source>
        <dbReference type="ARBA" id="ARBA00022989"/>
    </source>
</evidence>
<keyword evidence="2 7" id="KW-0812">Transmembrane</keyword>
<protein>
    <submittedName>
        <fullName evidence="10">ATP-binding cassette subfamily B protein</fullName>
    </submittedName>
</protein>
<evidence type="ECO:0000256" key="1">
    <source>
        <dbReference type="ARBA" id="ARBA00004651"/>
    </source>
</evidence>
<evidence type="ECO:0000313" key="11">
    <source>
        <dbReference type="Proteomes" id="UP000741013"/>
    </source>
</evidence>
<comment type="caution">
    <text evidence="10">The sequence shown here is derived from an EMBL/GenBank/DDBJ whole genome shotgun (WGS) entry which is preliminary data.</text>
</comment>
<dbReference type="Pfam" id="PF00005">
    <property type="entry name" value="ABC_tran"/>
    <property type="match status" value="1"/>
</dbReference>
<name>A0ABS4PL58_9PSEU</name>
<evidence type="ECO:0000256" key="3">
    <source>
        <dbReference type="ARBA" id="ARBA00022741"/>
    </source>
</evidence>
<evidence type="ECO:0000313" key="10">
    <source>
        <dbReference type="EMBL" id="MBP2180150.1"/>
    </source>
</evidence>
<dbReference type="PANTHER" id="PTHR24221">
    <property type="entry name" value="ATP-BINDING CASSETTE SUB-FAMILY B"/>
    <property type="match status" value="1"/>
</dbReference>
<keyword evidence="3" id="KW-0547">Nucleotide-binding</keyword>
<dbReference type="SMART" id="SM00382">
    <property type="entry name" value="AAA"/>
    <property type="match status" value="1"/>
</dbReference>
<feature type="transmembrane region" description="Helical" evidence="7">
    <location>
        <begin position="123"/>
        <end position="146"/>
    </location>
</feature>
<dbReference type="InterPro" id="IPR003439">
    <property type="entry name" value="ABC_transporter-like_ATP-bd"/>
</dbReference>
<dbReference type="InterPro" id="IPR027417">
    <property type="entry name" value="P-loop_NTPase"/>
</dbReference>
<reference evidence="10 11" key="1">
    <citation type="submission" date="2021-03" db="EMBL/GenBank/DDBJ databases">
        <title>Sequencing the genomes of 1000 actinobacteria strains.</title>
        <authorList>
            <person name="Klenk H.-P."/>
        </authorList>
    </citation>
    <scope>NUCLEOTIDE SEQUENCE [LARGE SCALE GENOMIC DNA]</scope>
    <source>
        <strain evidence="10 11">DSM 45510</strain>
    </source>
</reference>
<gene>
    <name evidence="10" type="ORF">JOM49_001676</name>
</gene>
<dbReference type="RefSeq" id="WP_209663767.1">
    <property type="nucleotide sequence ID" value="NZ_JAGGMS010000001.1"/>
</dbReference>
<feature type="transmembrane region" description="Helical" evidence="7">
    <location>
        <begin position="274"/>
        <end position="295"/>
    </location>
</feature>
<accession>A0ABS4PL58</accession>
<dbReference type="InterPro" id="IPR003593">
    <property type="entry name" value="AAA+_ATPase"/>
</dbReference>
<dbReference type="Gene3D" id="3.40.50.300">
    <property type="entry name" value="P-loop containing nucleotide triphosphate hydrolases"/>
    <property type="match status" value="1"/>
</dbReference>
<dbReference type="PANTHER" id="PTHR24221:SF654">
    <property type="entry name" value="ATP-BINDING CASSETTE SUB-FAMILY B MEMBER 6"/>
    <property type="match status" value="1"/>
</dbReference>